<gene>
    <name evidence="2" type="ORF">PLEPLA_LOCUS12625</name>
</gene>
<keyword evidence="3" id="KW-1185">Reference proteome</keyword>
<evidence type="ECO:0000313" key="2">
    <source>
        <dbReference type="EMBL" id="CAB1424697.1"/>
    </source>
</evidence>
<reference evidence="2" key="1">
    <citation type="submission" date="2020-03" db="EMBL/GenBank/DDBJ databases">
        <authorList>
            <person name="Weist P."/>
        </authorList>
    </citation>
    <scope>NUCLEOTIDE SEQUENCE</scope>
</reference>
<evidence type="ECO:0000256" key="1">
    <source>
        <dbReference type="SAM" id="MobiDB-lite"/>
    </source>
</evidence>
<dbReference type="AlphaFoldDB" id="A0A9N7YFJ9"/>
<evidence type="ECO:0000313" key="3">
    <source>
        <dbReference type="Proteomes" id="UP001153269"/>
    </source>
</evidence>
<dbReference type="EMBL" id="CADEAL010000748">
    <property type="protein sequence ID" value="CAB1424697.1"/>
    <property type="molecule type" value="Genomic_DNA"/>
</dbReference>
<accession>A0A9N7YFJ9</accession>
<sequence length="107" mass="12573">MRTRPEPTDPRKQRPVKLGHIVHLLKVKPPVHSSIQMFQHVTQTHLSSTKQSTSSSSSLHLHQWRQEEDEEDEEKPVSSELSNRLKTWTPADLSYVQNQRQDRHTFQ</sequence>
<feature type="compositionally biased region" description="Low complexity" evidence="1">
    <location>
        <begin position="43"/>
        <end position="61"/>
    </location>
</feature>
<feature type="region of interest" description="Disordered" evidence="1">
    <location>
        <begin position="42"/>
        <end position="107"/>
    </location>
</feature>
<dbReference type="Proteomes" id="UP001153269">
    <property type="component" value="Unassembled WGS sequence"/>
</dbReference>
<name>A0A9N7YFJ9_PLEPL</name>
<proteinExistence type="predicted"/>
<organism evidence="2 3">
    <name type="scientific">Pleuronectes platessa</name>
    <name type="common">European plaice</name>
    <dbReference type="NCBI Taxonomy" id="8262"/>
    <lineage>
        <taxon>Eukaryota</taxon>
        <taxon>Metazoa</taxon>
        <taxon>Chordata</taxon>
        <taxon>Craniata</taxon>
        <taxon>Vertebrata</taxon>
        <taxon>Euteleostomi</taxon>
        <taxon>Actinopterygii</taxon>
        <taxon>Neopterygii</taxon>
        <taxon>Teleostei</taxon>
        <taxon>Neoteleostei</taxon>
        <taxon>Acanthomorphata</taxon>
        <taxon>Carangaria</taxon>
        <taxon>Pleuronectiformes</taxon>
        <taxon>Pleuronectoidei</taxon>
        <taxon>Pleuronectidae</taxon>
        <taxon>Pleuronectes</taxon>
    </lineage>
</organism>
<protein>
    <submittedName>
        <fullName evidence="2">Uncharacterized protein</fullName>
    </submittedName>
</protein>
<comment type="caution">
    <text evidence="2">The sequence shown here is derived from an EMBL/GenBank/DDBJ whole genome shotgun (WGS) entry which is preliminary data.</text>
</comment>